<sequence>MKRSELAFTLALVPLDYLALVAAGIAAFYVRFHPFFTAWRPVAFNLTVERYTAVILPVALVWIAVFALSGLYATHPRRIASELTRVFLAASTSMAAVFAILFFSRVLFESRFIAVAAWVLAIAFVSLGRLAIRMLQRTLLSWGIGTRHVVVIGSHRTARALLDFFSAYPRLGFCVIERFDRLDAAASERILAAHEKGGVDEIMLADPEASRDAALELLSFTDTHQIGFRYTADLFSAAIGRTVVHTFAGIPVIEVQKTPLDGWGAIYKRLFDVAGSLALIVVTSPIMLTVSVALFVEEPGRVLFSRDPGGKKTLRVGQGGKPFHYFKFRSMVRNAHAFRFDPEFIKKHGNIRDGSPLFKLKDDPRVTRVGKVIRKFHMDELPELFLVLLGRMSLVGPRPHLPEEVAQYEPHHRKVLTIRPGITGPTQISGRADLEFEEEVRLDTYYIEHWSPWHDLVILLKTPLVAFRGKTY</sequence>
<evidence type="ECO:0000313" key="9">
    <source>
        <dbReference type="EMBL" id="OGL98556.1"/>
    </source>
</evidence>
<evidence type="ECO:0000256" key="7">
    <source>
        <dbReference type="SAM" id="Phobius"/>
    </source>
</evidence>
<feature type="domain" description="Bacterial sugar transferase" evidence="8">
    <location>
        <begin position="268"/>
        <end position="467"/>
    </location>
</feature>
<dbReference type="InterPro" id="IPR017475">
    <property type="entry name" value="EPS_sugar_tfrase"/>
</dbReference>
<feature type="transmembrane region" description="Helical" evidence="7">
    <location>
        <begin position="50"/>
        <end position="74"/>
    </location>
</feature>
<evidence type="ECO:0000256" key="4">
    <source>
        <dbReference type="ARBA" id="ARBA00022692"/>
    </source>
</evidence>
<name>A0A1F7W7D3_9BACT</name>
<keyword evidence="4 7" id="KW-0812">Transmembrane</keyword>
<dbReference type="InterPro" id="IPR003362">
    <property type="entry name" value="Bact_transf"/>
</dbReference>
<keyword evidence="3" id="KW-0808">Transferase</keyword>
<feature type="transmembrane region" description="Helical" evidence="7">
    <location>
        <begin position="86"/>
        <end position="106"/>
    </location>
</feature>
<dbReference type="NCBIfam" id="TIGR03025">
    <property type="entry name" value="EPS_sugtrans"/>
    <property type="match status" value="1"/>
</dbReference>
<keyword evidence="6 7" id="KW-0472">Membrane</keyword>
<dbReference type="PANTHER" id="PTHR30576">
    <property type="entry name" value="COLANIC BIOSYNTHESIS UDP-GLUCOSE LIPID CARRIER TRANSFERASE"/>
    <property type="match status" value="1"/>
</dbReference>
<dbReference type="AlphaFoldDB" id="A0A1F7W7D3"/>
<feature type="transmembrane region" description="Helical" evidence="7">
    <location>
        <begin position="7"/>
        <end position="30"/>
    </location>
</feature>
<evidence type="ECO:0000313" key="10">
    <source>
        <dbReference type="Proteomes" id="UP000176501"/>
    </source>
</evidence>
<feature type="transmembrane region" description="Helical" evidence="7">
    <location>
        <begin position="112"/>
        <end position="132"/>
    </location>
</feature>
<keyword evidence="5 7" id="KW-1133">Transmembrane helix</keyword>
<dbReference type="EMBL" id="MGFE01000019">
    <property type="protein sequence ID" value="OGL98556.1"/>
    <property type="molecule type" value="Genomic_DNA"/>
</dbReference>
<organism evidence="9 10">
    <name type="scientific">Candidatus Uhrbacteria bacterium RIFOXYB2_FULL_57_15</name>
    <dbReference type="NCBI Taxonomy" id="1802422"/>
    <lineage>
        <taxon>Bacteria</taxon>
        <taxon>Candidatus Uhriibacteriota</taxon>
    </lineage>
</organism>
<evidence type="ECO:0000256" key="1">
    <source>
        <dbReference type="ARBA" id="ARBA00004141"/>
    </source>
</evidence>
<proteinExistence type="inferred from homology"/>
<dbReference type="Proteomes" id="UP000176501">
    <property type="component" value="Unassembled WGS sequence"/>
</dbReference>
<evidence type="ECO:0000256" key="3">
    <source>
        <dbReference type="ARBA" id="ARBA00022679"/>
    </source>
</evidence>
<dbReference type="Pfam" id="PF02397">
    <property type="entry name" value="Bac_transf"/>
    <property type="match status" value="1"/>
</dbReference>
<evidence type="ECO:0000256" key="5">
    <source>
        <dbReference type="ARBA" id="ARBA00022989"/>
    </source>
</evidence>
<feature type="transmembrane region" description="Helical" evidence="7">
    <location>
        <begin position="273"/>
        <end position="296"/>
    </location>
</feature>
<dbReference type="GO" id="GO:0016780">
    <property type="term" value="F:phosphotransferase activity, for other substituted phosphate groups"/>
    <property type="evidence" value="ECO:0007669"/>
    <property type="project" value="TreeGrafter"/>
</dbReference>
<evidence type="ECO:0000259" key="8">
    <source>
        <dbReference type="Pfam" id="PF02397"/>
    </source>
</evidence>
<dbReference type="GO" id="GO:0016020">
    <property type="term" value="C:membrane"/>
    <property type="evidence" value="ECO:0007669"/>
    <property type="project" value="UniProtKB-SubCell"/>
</dbReference>
<evidence type="ECO:0000256" key="6">
    <source>
        <dbReference type="ARBA" id="ARBA00023136"/>
    </source>
</evidence>
<accession>A0A1F7W7D3</accession>
<evidence type="ECO:0000256" key="2">
    <source>
        <dbReference type="ARBA" id="ARBA00006464"/>
    </source>
</evidence>
<dbReference type="PANTHER" id="PTHR30576:SF10">
    <property type="entry name" value="SLL5057 PROTEIN"/>
    <property type="match status" value="1"/>
</dbReference>
<comment type="subcellular location">
    <subcellularLocation>
        <location evidence="1">Membrane</location>
        <topology evidence="1">Multi-pass membrane protein</topology>
    </subcellularLocation>
</comment>
<protein>
    <recommendedName>
        <fullName evidence="8">Bacterial sugar transferase domain-containing protein</fullName>
    </recommendedName>
</protein>
<reference evidence="9 10" key="1">
    <citation type="journal article" date="2016" name="Nat. Commun.">
        <title>Thousands of microbial genomes shed light on interconnected biogeochemical processes in an aquifer system.</title>
        <authorList>
            <person name="Anantharaman K."/>
            <person name="Brown C.T."/>
            <person name="Hug L.A."/>
            <person name="Sharon I."/>
            <person name="Castelle C.J."/>
            <person name="Probst A.J."/>
            <person name="Thomas B.C."/>
            <person name="Singh A."/>
            <person name="Wilkins M.J."/>
            <person name="Karaoz U."/>
            <person name="Brodie E.L."/>
            <person name="Williams K.H."/>
            <person name="Hubbard S.S."/>
            <person name="Banfield J.F."/>
        </authorList>
    </citation>
    <scope>NUCLEOTIDE SEQUENCE [LARGE SCALE GENOMIC DNA]</scope>
</reference>
<comment type="caution">
    <text evidence="9">The sequence shown here is derived from an EMBL/GenBank/DDBJ whole genome shotgun (WGS) entry which is preliminary data.</text>
</comment>
<comment type="similarity">
    <text evidence="2">Belongs to the bacterial sugar transferase family.</text>
</comment>
<gene>
    <name evidence="9" type="ORF">A2304_04280</name>
</gene>